<dbReference type="InterPro" id="IPR036909">
    <property type="entry name" value="Cyt_c-like_dom_sf"/>
</dbReference>
<dbReference type="InterPro" id="IPR009056">
    <property type="entry name" value="Cyt_c-like_dom"/>
</dbReference>
<keyword evidence="1" id="KW-0813">Transport</keyword>
<keyword evidence="5 6" id="KW-0408">Iron</keyword>
<keyword evidence="7" id="KW-0732">Signal</keyword>
<dbReference type="EMBL" id="AASE01000026">
    <property type="protein sequence ID" value="EAT58216.1"/>
    <property type="molecule type" value="Genomic_DNA"/>
</dbReference>
<keyword evidence="3 6" id="KW-0479">Metal-binding</keyword>
<evidence type="ECO:0000256" key="3">
    <source>
        <dbReference type="ARBA" id="ARBA00022723"/>
    </source>
</evidence>
<gene>
    <name evidence="9" type="ORF">CferDRAFT_0202</name>
</gene>
<sequence length="110" mass="11286">MSRILSAALCSFVVFAFSSSDAFAANAAAGKSVYDASCATCHKTGLMGAPKFGDKAAWAPRIKQGLPVLVAHSIKGFQGKVGMMPPKGGNAKLTDQQIGDSVAYMVSGSK</sequence>
<dbReference type="SUPFAM" id="SSF46626">
    <property type="entry name" value="Cytochrome c"/>
    <property type="match status" value="1"/>
</dbReference>
<evidence type="ECO:0000313" key="10">
    <source>
        <dbReference type="Proteomes" id="UP000004162"/>
    </source>
</evidence>
<dbReference type="RefSeq" id="WP_006367149.1">
    <property type="nucleotide sequence ID" value="NZ_AASE01000026.1"/>
</dbReference>
<reference evidence="9 10" key="1">
    <citation type="submission" date="2006-07" db="EMBL/GenBank/DDBJ databases">
        <title>Annotation of the draft genome assembly of Chlorobium ferroxidans DSM 13031.</title>
        <authorList>
            <consortium name="US DOE Joint Genome Institute (JGI-ORNL)"/>
            <person name="Larimer F."/>
            <person name="Land M."/>
            <person name="Hauser L."/>
        </authorList>
    </citation>
    <scope>NUCLEOTIDE SEQUENCE [LARGE SCALE GENOMIC DNA]</scope>
    <source>
        <strain evidence="9 10">DSM 13031</strain>
    </source>
</reference>
<name>Q0YPL9_9CHLB</name>
<feature type="chain" id="PRO_5004179225" evidence="7">
    <location>
        <begin position="25"/>
        <end position="110"/>
    </location>
</feature>
<dbReference type="OrthoDB" id="9811281at2"/>
<dbReference type="PANTHER" id="PTHR40942">
    <property type="match status" value="1"/>
</dbReference>
<evidence type="ECO:0000256" key="2">
    <source>
        <dbReference type="ARBA" id="ARBA00022617"/>
    </source>
</evidence>
<dbReference type="InterPro" id="IPR002323">
    <property type="entry name" value="Cyt_CIE"/>
</dbReference>
<dbReference type="GO" id="GO:0009055">
    <property type="term" value="F:electron transfer activity"/>
    <property type="evidence" value="ECO:0007669"/>
    <property type="project" value="InterPro"/>
</dbReference>
<dbReference type="PROSITE" id="PS51007">
    <property type="entry name" value="CYTC"/>
    <property type="match status" value="1"/>
</dbReference>
<proteinExistence type="predicted"/>
<dbReference type="Gene3D" id="1.10.760.10">
    <property type="entry name" value="Cytochrome c-like domain"/>
    <property type="match status" value="1"/>
</dbReference>
<keyword evidence="10" id="KW-1185">Reference proteome</keyword>
<dbReference type="GO" id="GO:0020037">
    <property type="term" value="F:heme binding"/>
    <property type="evidence" value="ECO:0007669"/>
    <property type="project" value="InterPro"/>
</dbReference>
<evidence type="ECO:0000256" key="6">
    <source>
        <dbReference type="PROSITE-ProRule" id="PRU00433"/>
    </source>
</evidence>
<evidence type="ECO:0000256" key="5">
    <source>
        <dbReference type="ARBA" id="ARBA00023004"/>
    </source>
</evidence>
<evidence type="ECO:0000256" key="4">
    <source>
        <dbReference type="ARBA" id="ARBA00022982"/>
    </source>
</evidence>
<protein>
    <submittedName>
        <fullName evidence="9">Cytochrome c, class I</fullName>
    </submittedName>
</protein>
<reference evidence="9 10" key="2">
    <citation type="submission" date="2006-07" db="EMBL/GenBank/DDBJ databases">
        <title>Sequencing of the draft genome and assembly of Chlorobium ferroxidans DSM 13031.</title>
        <authorList>
            <consortium name="US DOE Joint Genome Institute (JGI-PGF)"/>
            <person name="Copeland A."/>
            <person name="Lucas S."/>
            <person name="Lapidus A."/>
            <person name="Barry K."/>
            <person name="Glavina del Rio T."/>
            <person name="Dalin E."/>
            <person name="Tice H."/>
            <person name="Bruce D."/>
            <person name="Pitluck S."/>
            <person name="Richardson P."/>
        </authorList>
    </citation>
    <scope>NUCLEOTIDE SEQUENCE [LARGE SCALE GENOMIC DNA]</scope>
    <source>
        <strain evidence="9 10">DSM 13031</strain>
    </source>
</reference>
<dbReference type="PRINTS" id="PR00607">
    <property type="entry name" value="CYTCHROMECIE"/>
</dbReference>
<dbReference type="AlphaFoldDB" id="Q0YPL9"/>
<dbReference type="Pfam" id="PF13442">
    <property type="entry name" value="Cytochrome_CBB3"/>
    <property type="match status" value="1"/>
</dbReference>
<dbReference type="PANTHER" id="PTHR40942:SF4">
    <property type="entry name" value="CYTOCHROME C5"/>
    <property type="match status" value="1"/>
</dbReference>
<dbReference type="Proteomes" id="UP000004162">
    <property type="component" value="Unassembled WGS sequence"/>
</dbReference>
<feature type="signal peptide" evidence="7">
    <location>
        <begin position="1"/>
        <end position="24"/>
    </location>
</feature>
<keyword evidence="4" id="KW-0249">Electron transport</keyword>
<feature type="domain" description="Cytochrome c" evidence="8">
    <location>
        <begin position="25"/>
        <end position="109"/>
    </location>
</feature>
<evidence type="ECO:0000256" key="7">
    <source>
        <dbReference type="SAM" id="SignalP"/>
    </source>
</evidence>
<dbReference type="GO" id="GO:0005506">
    <property type="term" value="F:iron ion binding"/>
    <property type="evidence" value="ECO:0007669"/>
    <property type="project" value="InterPro"/>
</dbReference>
<keyword evidence="2 6" id="KW-0349">Heme</keyword>
<evidence type="ECO:0000313" key="9">
    <source>
        <dbReference type="EMBL" id="EAT58216.1"/>
    </source>
</evidence>
<accession>Q0YPL9</accession>
<evidence type="ECO:0000259" key="8">
    <source>
        <dbReference type="PROSITE" id="PS51007"/>
    </source>
</evidence>
<evidence type="ECO:0000256" key="1">
    <source>
        <dbReference type="ARBA" id="ARBA00022448"/>
    </source>
</evidence>
<comment type="caution">
    <text evidence="9">The sequence shown here is derived from an EMBL/GenBank/DDBJ whole genome shotgun (WGS) entry which is preliminary data.</text>
</comment>
<organism evidence="9 10">
    <name type="scientific">Chlorobium ferrooxidans DSM 13031</name>
    <dbReference type="NCBI Taxonomy" id="377431"/>
    <lineage>
        <taxon>Bacteria</taxon>
        <taxon>Pseudomonadati</taxon>
        <taxon>Chlorobiota</taxon>
        <taxon>Chlorobiia</taxon>
        <taxon>Chlorobiales</taxon>
        <taxon>Chlorobiaceae</taxon>
        <taxon>Chlorobium/Pelodictyon group</taxon>
        <taxon>Chlorobium</taxon>
    </lineage>
</organism>